<evidence type="ECO:0000256" key="3">
    <source>
        <dbReference type="ARBA" id="ARBA00013252"/>
    </source>
</evidence>
<comment type="similarity">
    <text evidence="2">Belongs to the pterin-4-alpha-carbinolamine dehydratase family.</text>
</comment>
<dbReference type="PANTHER" id="PTHR12599:SF0">
    <property type="entry name" value="PTERIN-4-ALPHA-CARBINOLAMINE DEHYDRATASE"/>
    <property type="match status" value="1"/>
</dbReference>
<comment type="catalytic activity">
    <reaction evidence="1">
        <text>(4aS,6R)-4a-hydroxy-L-erythro-5,6,7,8-tetrahydrobiopterin = (6R)-L-erythro-6,7-dihydrobiopterin + H2O</text>
        <dbReference type="Rhea" id="RHEA:11920"/>
        <dbReference type="ChEBI" id="CHEBI:15377"/>
        <dbReference type="ChEBI" id="CHEBI:15642"/>
        <dbReference type="ChEBI" id="CHEBI:43120"/>
        <dbReference type="EC" id="4.2.1.96"/>
    </reaction>
</comment>
<dbReference type="InterPro" id="IPR036428">
    <property type="entry name" value="PCD_sf"/>
</dbReference>
<dbReference type="EC" id="4.2.1.96" evidence="3"/>
<evidence type="ECO:0000313" key="7">
    <source>
        <dbReference type="Proteomes" id="UP001500305"/>
    </source>
</evidence>
<evidence type="ECO:0000256" key="2">
    <source>
        <dbReference type="ARBA" id="ARBA00006472"/>
    </source>
</evidence>
<evidence type="ECO:0000313" key="6">
    <source>
        <dbReference type="EMBL" id="GAA2234972.1"/>
    </source>
</evidence>
<dbReference type="InterPro" id="IPR001533">
    <property type="entry name" value="Pterin_deHydtase"/>
</dbReference>
<dbReference type="NCBIfam" id="NF002017">
    <property type="entry name" value="PRK00823.1-2"/>
    <property type="match status" value="1"/>
</dbReference>
<sequence length="100" mass="10876">MSGRPALLTEDEITAALTALPDWTREGDSITRTVEASSFPAAIRIVDSIAVTSEQMDHHPDIDIRWRTLRFVLLTHSEGGLTSLDFTLAGKIDEAVRAGA</sequence>
<dbReference type="Pfam" id="PF01329">
    <property type="entry name" value="Pterin_4a"/>
    <property type="match status" value="1"/>
</dbReference>
<gene>
    <name evidence="6" type="ORF">GCM10010430_14730</name>
</gene>
<protein>
    <recommendedName>
        <fullName evidence="4">Putative pterin-4-alpha-carbinolamine dehydratase</fullName>
        <ecNumber evidence="3">4.2.1.96</ecNumber>
    </recommendedName>
</protein>
<dbReference type="CDD" id="cd00488">
    <property type="entry name" value="PCD_DCoH"/>
    <property type="match status" value="1"/>
</dbReference>
<evidence type="ECO:0000256" key="4">
    <source>
        <dbReference type="ARBA" id="ARBA00021735"/>
    </source>
</evidence>
<comment type="caution">
    <text evidence="6">The sequence shown here is derived from an EMBL/GenBank/DDBJ whole genome shotgun (WGS) entry which is preliminary data.</text>
</comment>
<evidence type="ECO:0000256" key="5">
    <source>
        <dbReference type="ARBA" id="ARBA00023239"/>
    </source>
</evidence>
<organism evidence="6 7">
    <name type="scientific">Kitasatospora cystarginea</name>
    <dbReference type="NCBI Taxonomy" id="58350"/>
    <lineage>
        <taxon>Bacteria</taxon>
        <taxon>Bacillati</taxon>
        <taxon>Actinomycetota</taxon>
        <taxon>Actinomycetes</taxon>
        <taxon>Kitasatosporales</taxon>
        <taxon>Streptomycetaceae</taxon>
        <taxon>Kitasatospora</taxon>
    </lineage>
</organism>
<reference evidence="7" key="1">
    <citation type="journal article" date="2019" name="Int. J. Syst. Evol. Microbiol.">
        <title>The Global Catalogue of Microorganisms (GCM) 10K type strain sequencing project: providing services to taxonomists for standard genome sequencing and annotation.</title>
        <authorList>
            <consortium name="The Broad Institute Genomics Platform"/>
            <consortium name="The Broad Institute Genome Sequencing Center for Infectious Disease"/>
            <person name="Wu L."/>
            <person name="Ma J."/>
        </authorList>
    </citation>
    <scope>NUCLEOTIDE SEQUENCE [LARGE SCALE GENOMIC DNA]</scope>
    <source>
        <strain evidence="7">JCM 7356</strain>
    </source>
</reference>
<dbReference type="Gene3D" id="3.30.1360.20">
    <property type="entry name" value="Transcriptional coactivator/pterin dehydratase"/>
    <property type="match status" value="1"/>
</dbReference>
<dbReference type="Proteomes" id="UP001500305">
    <property type="component" value="Unassembled WGS sequence"/>
</dbReference>
<dbReference type="EMBL" id="BAAATR010000004">
    <property type="protein sequence ID" value="GAA2234972.1"/>
    <property type="molecule type" value="Genomic_DNA"/>
</dbReference>
<dbReference type="SUPFAM" id="SSF55248">
    <property type="entry name" value="PCD-like"/>
    <property type="match status" value="1"/>
</dbReference>
<proteinExistence type="inferred from homology"/>
<name>A0ABP5QIX5_9ACTN</name>
<dbReference type="PANTHER" id="PTHR12599">
    <property type="entry name" value="PTERIN-4-ALPHA-CARBINOLAMINE DEHYDRATASE"/>
    <property type="match status" value="1"/>
</dbReference>
<keyword evidence="7" id="KW-1185">Reference proteome</keyword>
<dbReference type="RefSeq" id="WP_344635408.1">
    <property type="nucleotide sequence ID" value="NZ_BAAATR010000004.1"/>
</dbReference>
<accession>A0ABP5QIX5</accession>
<evidence type="ECO:0000256" key="1">
    <source>
        <dbReference type="ARBA" id="ARBA00001554"/>
    </source>
</evidence>
<keyword evidence="5" id="KW-0456">Lyase</keyword>